<accession>A0ABD1F883</accession>
<proteinExistence type="predicted"/>
<feature type="compositionally biased region" description="Low complexity" evidence="1">
    <location>
        <begin position="28"/>
        <end position="49"/>
    </location>
</feature>
<dbReference type="EMBL" id="JBDJPC010000002">
    <property type="protein sequence ID" value="KAL1513556.1"/>
    <property type="molecule type" value="Genomic_DNA"/>
</dbReference>
<sequence length="369" mass="39670">MEKDESNSTSFEIVDKNIVEQAANGDKSGTLSSVSSPYSLTSPSSLSLTAGNLLSNVGPPSSIPDFTLWTSSPSNSSVDVKLTSSNNDQITAENQKPTVNTDSSVVTAAPIIMCQFPTTQFSPAIPPSKGIPQPAISQPKVSQPLEGEAVASSSFLGLVKGALSSQVVTKMVEKAKSSVDSIITTLDPQMSEYIYSGGDLEFTVASDEEDIISGVREAAHAVFGKAWVNGIKLGTLAQKSQAIGVESGLLIAEEKIDYSLKFRKTPTLAIENVLLKEANSWFDVSLILIKDTEHDISIHVISQAIPVPVEKFIEKEVADIDIEYKLSQYLKAVPCWQEEVSGLARKEIICLASKVLLKLYKDSLMKVKI</sequence>
<organism evidence="2 3">
    <name type="scientific">Hypothenemus hampei</name>
    <name type="common">Coffee berry borer</name>
    <dbReference type="NCBI Taxonomy" id="57062"/>
    <lineage>
        <taxon>Eukaryota</taxon>
        <taxon>Metazoa</taxon>
        <taxon>Ecdysozoa</taxon>
        <taxon>Arthropoda</taxon>
        <taxon>Hexapoda</taxon>
        <taxon>Insecta</taxon>
        <taxon>Pterygota</taxon>
        <taxon>Neoptera</taxon>
        <taxon>Endopterygota</taxon>
        <taxon>Coleoptera</taxon>
        <taxon>Polyphaga</taxon>
        <taxon>Cucujiformia</taxon>
        <taxon>Curculionidae</taxon>
        <taxon>Scolytinae</taxon>
        <taxon>Hypothenemus</taxon>
    </lineage>
</organism>
<reference evidence="2 3" key="1">
    <citation type="submission" date="2024-05" db="EMBL/GenBank/DDBJ databases">
        <title>Genetic variation in Jamaican populations of the coffee berry borer (Hypothenemus hampei).</title>
        <authorList>
            <person name="Errbii M."/>
            <person name="Myrie A."/>
        </authorList>
    </citation>
    <scope>NUCLEOTIDE SEQUENCE [LARGE SCALE GENOMIC DNA]</scope>
    <source>
        <strain evidence="2">JA-Hopewell-2020-01-JO</strain>
        <tissue evidence="2">Whole body</tissue>
    </source>
</reference>
<dbReference type="PANTHER" id="PTHR23276">
    <property type="entry name" value="PROTEIN PRRC1"/>
    <property type="match status" value="1"/>
</dbReference>
<feature type="region of interest" description="Disordered" evidence="1">
    <location>
        <begin position="23"/>
        <end position="52"/>
    </location>
</feature>
<dbReference type="InterPro" id="IPR026534">
    <property type="entry name" value="PRRC1"/>
</dbReference>
<dbReference type="InterPro" id="IPR029001">
    <property type="entry name" value="ITPase-like_fam"/>
</dbReference>
<evidence type="ECO:0000256" key="1">
    <source>
        <dbReference type="SAM" id="MobiDB-lite"/>
    </source>
</evidence>
<protein>
    <recommendedName>
        <fullName evidence="4">PRRC1</fullName>
    </recommendedName>
</protein>
<keyword evidence="3" id="KW-1185">Reference proteome</keyword>
<dbReference type="Proteomes" id="UP001566132">
    <property type="component" value="Unassembled WGS sequence"/>
</dbReference>
<dbReference type="AlphaFoldDB" id="A0ABD1F883"/>
<evidence type="ECO:0000313" key="3">
    <source>
        <dbReference type="Proteomes" id="UP001566132"/>
    </source>
</evidence>
<evidence type="ECO:0000313" key="2">
    <source>
        <dbReference type="EMBL" id="KAL1513556.1"/>
    </source>
</evidence>
<comment type="caution">
    <text evidence="2">The sequence shown here is derived from an EMBL/GenBank/DDBJ whole genome shotgun (WGS) entry which is preliminary data.</text>
</comment>
<evidence type="ECO:0008006" key="4">
    <source>
        <dbReference type="Google" id="ProtNLM"/>
    </source>
</evidence>
<name>A0ABD1F883_HYPHA</name>
<dbReference type="SUPFAM" id="SSF52972">
    <property type="entry name" value="ITPase-like"/>
    <property type="match status" value="1"/>
</dbReference>
<gene>
    <name evidence="2" type="ORF">ABEB36_002955</name>
</gene>
<dbReference type="PANTHER" id="PTHR23276:SF2">
    <property type="entry name" value="PROTEIN PRRC1"/>
    <property type="match status" value="1"/>
</dbReference>